<accession>A0A0D6A139</accession>
<dbReference type="InterPro" id="IPR036514">
    <property type="entry name" value="SGNH_hydro_sf"/>
</dbReference>
<dbReference type="PANTHER" id="PTHR14209:SF19">
    <property type="entry name" value="ISOAMYL ACETATE-HYDROLYZING ESTERASE 1 HOMOLOG"/>
    <property type="match status" value="1"/>
</dbReference>
<dbReference type="PANTHER" id="PTHR14209">
    <property type="entry name" value="ISOAMYL ACETATE-HYDROLYZING ESTERASE 1"/>
    <property type="match status" value="1"/>
</dbReference>
<dbReference type="RefSeq" id="WP_060459031.1">
    <property type="nucleotide sequence ID" value="NZ_AP014808.1"/>
</dbReference>
<dbReference type="CDD" id="cd01838">
    <property type="entry name" value="Isoamyl_acetate_hydrolase_like"/>
    <property type="match status" value="1"/>
</dbReference>
<dbReference type="OrthoDB" id="388542at2"/>
<reference evidence="2 3" key="1">
    <citation type="submission" date="2015-03" db="EMBL/GenBank/DDBJ databases">
        <title>Complete genome sequence of Lactobacillus acetotolerans NBRC 13120.</title>
        <authorList>
            <person name="Toh H."/>
            <person name="Morita H."/>
            <person name="Fujita N."/>
        </authorList>
    </citation>
    <scope>NUCLEOTIDE SEQUENCE [LARGE SCALE GENOMIC DNA]</scope>
    <source>
        <strain evidence="2 3">NBRC 13120</strain>
    </source>
</reference>
<evidence type="ECO:0000259" key="1">
    <source>
        <dbReference type="Pfam" id="PF13472"/>
    </source>
</evidence>
<sequence>MKILLTGDSIIARHEGLSEPRINVDLKKKVPGIKLINTAVSGINSGAFFAMLSELVLKPEKCDNLVILLGTNDLPTHKQVPLEQFKRNMELITSSIICKYYPPHVILVSPPAVDEQKQRVRNNRIVASYAKRIEEVAKEYHLHYINLCQAMLTHGDLSNLCRGIKNDGLHFGAAGYDLLSDLLVNELKRIC</sequence>
<protein>
    <submittedName>
        <fullName evidence="2">Esterase</fullName>
    </submittedName>
</protein>
<feature type="domain" description="SGNH hydrolase-type esterase" evidence="1">
    <location>
        <begin position="7"/>
        <end position="178"/>
    </location>
</feature>
<name>A0A0D6A139_9LACO</name>
<dbReference type="KEGG" id="lae:LBAT_0057"/>
<keyword evidence="3" id="KW-1185">Reference proteome</keyword>
<proteinExistence type="predicted"/>
<dbReference type="Proteomes" id="UP000035709">
    <property type="component" value="Chromosome"/>
</dbReference>
<dbReference type="SUPFAM" id="SSF52266">
    <property type="entry name" value="SGNH hydrolase"/>
    <property type="match status" value="1"/>
</dbReference>
<dbReference type="Gene3D" id="3.40.50.1110">
    <property type="entry name" value="SGNH hydrolase"/>
    <property type="match status" value="1"/>
</dbReference>
<dbReference type="InterPro" id="IPR013830">
    <property type="entry name" value="SGNH_hydro"/>
</dbReference>
<dbReference type="InterPro" id="IPR045136">
    <property type="entry name" value="Iah1-like"/>
</dbReference>
<dbReference type="EMBL" id="AP014808">
    <property type="protein sequence ID" value="BAQ56446.1"/>
    <property type="molecule type" value="Genomic_DNA"/>
</dbReference>
<dbReference type="AlphaFoldDB" id="A0A0D6A139"/>
<dbReference type="STRING" id="1600.LBAT_0057"/>
<evidence type="ECO:0000313" key="3">
    <source>
        <dbReference type="Proteomes" id="UP000035709"/>
    </source>
</evidence>
<evidence type="ECO:0000313" key="2">
    <source>
        <dbReference type="EMBL" id="BAQ56446.1"/>
    </source>
</evidence>
<dbReference type="PATRIC" id="fig|1600.4.peg.57"/>
<organism evidence="2 3">
    <name type="scientific">Lactobacillus acetotolerans</name>
    <dbReference type="NCBI Taxonomy" id="1600"/>
    <lineage>
        <taxon>Bacteria</taxon>
        <taxon>Bacillati</taxon>
        <taxon>Bacillota</taxon>
        <taxon>Bacilli</taxon>
        <taxon>Lactobacillales</taxon>
        <taxon>Lactobacillaceae</taxon>
        <taxon>Lactobacillus</taxon>
    </lineage>
</organism>
<dbReference type="Pfam" id="PF13472">
    <property type="entry name" value="Lipase_GDSL_2"/>
    <property type="match status" value="1"/>
</dbReference>
<gene>
    <name evidence="2" type="ORF">LBAT_0057</name>
</gene>